<dbReference type="InterPro" id="IPR010974">
    <property type="entry name" value="PTS_IIBC_nag"/>
</dbReference>
<dbReference type="InterPro" id="IPR013013">
    <property type="entry name" value="PTS_EIIC_1"/>
</dbReference>
<evidence type="ECO:0000256" key="9">
    <source>
        <dbReference type="ARBA" id="ARBA00022989"/>
    </source>
</evidence>
<evidence type="ECO:0000256" key="8">
    <source>
        <dbReference type="ARBA" id="ARBA00022777"/>
    </source>
</evidence>
<feature type="transmembrane region" description="Helical" evidence="12">
    <location>
        <begin position="157"/>
        <end position="179"/>
    </location>
</feature>
<dbReference type="PROSITE" id="PS01035">
    <property type="entry name" value="PTS_EIIB_TYPE_1_CYS"/>
    <property type="match status" value="1"/>
</dbReference>
<comment type="caution">
    <text evidence="15">The sequence shown here is derived from an EMBL/GenBank/DDBJ whole genome shotgun (WGS) entry which is preliminary data.</text>
</comment>
<feature type="transmembrane region" description="Helical" evidence="12">
    <location>
        <begin position="93"/>
        <end position="111"/>
    </location>
</feature>
<evidence type="ECO:0000259" key="14">
    <source>
        <dbReference type="PROSITE" id="PS51103"/>
    </source>
</evidence>
<dbReference type="RefSeq" id="WP_209453169.1">
    <property type="nucleotide sequence ID" value="NZ_JAGGLT010000006.1"/>
</dbReference>
<feature type="transmembrane region" description="Helical" evidence="12">
    <location>
        <begin position="310"/>
        <end position="329"/>
    </location>
</feature>
<evidence type="ECO:0000313" key="15">
    <source>
        <dbReference type="EMBL" id="MBP2071229.1"/>
    </source>
</evidence>
<feature type="transmembrane region" description="Helical" evidence="12">
    <location>
        <begin position="281"/>
        <end position="303"/>
    </location>
</feature>
<keyword evidence="7 12" id="KW-0812">Transmembrane</keyword>
<feature type="transmembrane region" description="Helical" evidence="12">
    <location>
        <begin position="335"/>
        <end position="355"/>
    </location>
</feature>
<keyword evidence="3" id="KW-1003">Cell membrane</keyword>
<keyword evidence="6" id="KW-0598">Phosphotransferase system</keyword>
<evidence type="ECO:0000256" key="12">
    <source>
        <dbReference type="SAM" id="Phobius"/>
    </source>
</evidence>
<dbReference type="Gene3D" id="3.30.1360.60">
    <property type="entry name" value="Glucose permease domain IIB"/>
    <property type="match status" value="1"/>
</dbReference>
<dbReference type="PANTHER" id="PTHR30009:SF4">
    <property type="entry name" value="PTS SYSTEM N-ACETYLGLUCOSAMINE-SPECIFIC EIICBA COMPONENT"/>
    <property type="match status" value="1"/>
</dbReference>
<name>A0ABS4NC27_9THEO</name>
<keyword evidence="4" id="KW-0762">Sugar transport</keyword>
<evidence type="ECO:0000256" key="2">
    <source>
        <dbReference type="ARBA" id="ARBA00022448"/>
    </source>
</evidence>
<feature type="transmembrane region" description="Helical" evidence="12">
    <location>
        <begin position="231"/>
        <end position="251"/>
    </location>
</feature>
<keyword evidence="5" id="KW-0808">Transferase</keyword>
<dbReference type="Pfam" id="PF00367">
    <property type="entry name" value="PTS_EIIB"/>
    <property type="match status" value="1"/>
</dbReference>
<evidence type="ECO:0000256" key="1">
    <source>
        <dbReference type="ARBA" id="ARBA00004651"/>
    </source>
</evidence>
<evidence type="ECO:0000256" key="3">
    <source>
        <dbReference type="ARBA" id="ARBA00022475"/>
    </source>
</evidence>
<evidence type="ECO:0000256" key="6">
    <source>
        <dbReference type="ARBA" id="ARBA00022683"/>
    </source>
</evidence>
<feature type="transmembrane region" description="Helical" evidence="12">
    <location>
        <begin position="52"/>
        <end position="81"/>
    </location>
</feature>
<keyword evidence="8" id="KW-0418">Kinase</keyword>
<keyword evidence="2" id="KW-0813">Transport</keyword>
<comment type="subcellular location">
    <subcellularLocation>
        <location evidence="1">Cell membrane</location>
        <topology evidence="1">Multi-pass membrane protein</topology>
    </subcellularLocation>
</comment>
<dbReference type="InterPro" id="IPR003352">
    <property type="entry name" value="PTS_EIIC"/>
</dbReference>
<evidence type="ECO:0000256" key="11">
    <source>
        <dbReference type="PROSITE-ProRule" id="PRU00421"/>
    </source>
</evidence>
<protein>
    <submittedName>
        <fullName evidence="15">PTS system N-acetylglucosamine-specific IIC component</fullName>
    </submittedName>
</protein>
<dbReference type="InterPro" id="IPR018113">
    <property type="entry name" value="PTrfase_EIIB_Cys"/>
</dbReference>
<dbReference type="InterPro" id="IPR050429">
    <property type="entry name" value="PTS_Glucose_EIICBA"/>
</dbReference>
<feature type="transmembrane region" description="Helical" evidence="12">
    <location>
        <begin position="258"/>
        <end position="275"/>
    </location>
</feature>
<evidence type="ECO:0000313" key="16">
    <source>
        <dbReference type="Proteomes" id="UP001166402"/>
    </source>
</evidence>
<dbReference type="NCBIfam" id="TIGR00826">
    <property type="entry name" value="EIIB_glc"/>
    <property type="match status" value="1"/>
</dbReference>
<organism evidence="15 16">
    <name type="scientific">Thermoanaerobacterium butyriciformans</name>
    <dbReference type="NCBI Taxonomy" id="1702242"/>
    <lineage>
        <taxon>Bacteria</taxon>
        <taxon>Bacillati</taxon>
        <taxon>Bacillota</taxon>
        <taxon>Clostridia</taxon>
        <taxon>Thermoanaerobacterales</taxon>
        <taxon>Thermoanaerobacteraceae</taxon>
        <taxon>Thermoanaerobacterium</taxon>
    </lineage>
</organism>
<dbReference type="Proteomes" id="UP001166402">
    <property type="component" value="Unassembled WGS sequence"/>
</dbReference>
<evidence type="ECO:0000259" key="13">
    <source>
        <dbReference type="PROSITE" id="PS51098"/>
    </source>
</evidence>
<evidence type="ECO:0000256" key="4">
    <source>
        <dbReference type="ARBA" id="ARBA00022597"/>
    </source>
</evidence>
<sequence>MKGLGNLQKLGKALMLPIAVLPAAALLLRLGAKDVFNIPFITNAGGAIFDNLPLIFAIGIAIGFAGGDGVAGLAATVGYLVLTKGATTINKDINMGVLGGILIGVIAGYLYNRYHDVKLPDFLGFFGGKRFVPIITSLAALILAFAAGYVWPPIQNVIYALGKWIISAGAFGVFIYGVLNRLLIPVGLHHVINSLVWFVFGSFKSASGAIVTGDLNRFYAGDPTAGRFMTGFYPIMMFALPAAALAMVMAAKPKNRKAVSGIMISAALTAFLTGITEPIEFAFMFLAPVLYVVHAILTGLSLAITYILGIRMGFGFSAGLIDYILSFGISSKPLLLLLIGIIYAVVYFFIFYFLIVKLNLPTPGRLDEDTSDTTEQLSNSDIGEMAQNYLALLGGAGNIVSLESCITRLRLSVKDDTVINDDELKKAGANGVIRMGNGALQVIVGTKADLIAQEMQKRMKKK</sequence>
<accession>A0ABS4NC27</accession>
<dbReference type="NCBIfam" id="TIGR01998">
    <property type="entry name" value="PTS-II-BC-nag"/>
    <property type="match status" value="1"/>
</dbReference>
<keyword evidence="10 12" id="KW-0472">Membrane</keyword>
<feature type="transmembrane region" description="Helical" evidence="12">
    <location>
        <begin position="14"/>
        <end position="32"/>
    </location>
</feature>
<keyword evidence="9 12" id="KW-1133">Transmembrane helix</keyword>
<dbReference type="InterPro" id="IPR036878">
    <property type="entry name" value="Glu_permease_IIB"/>
</dbReference>
<dbReference type="PANTHER" id="PTHR30009">
    <property type="entry name" value="CYTOCHROME C-TYPE SYNTHESIS PROTEIN AND PTS TRANSMEMBRANE COMPONENT"/>
    <property type="match status" value="1"/>
</dbReference>
<feature type="domain" description="PTS EIIC type-1" evidence="14">
    <location>
        <begin position="1"/>
        <end position="367"/>
    </location>
</feature>
<dbReference type="SUPFAM" id="SSF55604">
    <property type="entry name" value="Glucose permease domain IIB"/>
    <property type="match status" value="1"/>
</dbReference>
<dbReference type="PROSITE" id="PS51103">
    <property type="entry name" value="PTS_EIIC_TYPE_1"/>
    <property type="match status" value="1"/>
</dbReference>
<feature type="active site" description="Phosphocysteine intermediate; for EIIB activity" evidence="11">
    <location>
        <position position="405"/>
    </location>
</feature>
<reference evidence="15" key="1">
    <citation type="submission" date="2021-03" db="EMBL/GenBank/DDBJ databases">
        <title>Genomic Encyclopedia of Type Strains, Phase IV (KMG-IV): sequencing the most valuable type-strain genomes for metagenomic binning, comparative biology and taxonomic classification.</title>
        <authorList>
            <person name="Goeker M."/>
        </authorList>
    </citation>
    <scope>NUCLEOTIDE SEQUENCE</scope>
    <source>
        <strain evidence="15">DSM 101588</strain>
    </source>
</reference>
<dbReference type="CDD" id="cd00212">
    <property type="entry name" value="PTS_IIB_glc"/>
    <property type="match status" value="1"/>
</dbReference>
<dbReference type="Pfam" id="PF02378">
    <property type="entry name" value="PTS_EIIC"/>
    <property type="match status" value="1"/>
</dbReference>
<gene>
    <name evidence="15" type="ORF">J2Z80_000740</name>
</gene>
<evidence type="ECO:0000256" key="5">
    <source>
        <dbReference type="ARBA" id="ARBA00022679"/>
    </source>
</evidence>
<feature type="domain" description="PTS EIIB type-1" evidence="13">
    <location>
        <begin position="383"/>
        <end position="462"/>
    </location>
</feature>
<dbReference type="PROSITE" id="PS51098">
    <property type="entry name" value="PTS_EIIB_TYPE_1"/>
    <property type="match status" value="1"/>
</dbReference>
<proteinExistence type="predicted"/>
<keyword evidence="16" id="KW-1185">Reference proteome</keyword>
<feature type="transmembrane region" description="Helical" evidence="12">
    <location>
        <begin position="131"/>
        <end position="151"/>
    </location>
</feature>
<dbReference type="EMBL" id="JAGGLT010000006">
    <property type="protein sequence ID" value="MBP2071229.1"/>
    <property type="molecule type" value="Genomic_DNA"/>
</dbReference>
<dbReference type="InterPro" id="IPR001996">
    <property type="entry name" value="PTS_IIB_1"/>
</dbReference>
<evidence type="ECO:0000256" key="7">
    <source>
        <dbReference type="ARBA" id="ARBA00022692"/>
    </source>
</evidence>
<evidence type="ECO:0000256" key="10">
    <source>
        <dbReference type="ARBA" id="ARBA00023136"/>
    </source>
</evidence>